<organism evidence="5">
    <name type="scientific">Candidatus Kentrum sp. DK</name>
    <dbReference type="NCBI Taxonomy" id="2126562"/>
    <lineage>
        <taxon>Bacteria</taxon>
        <taxon>Pseudomonadati</taxon>
        <taxon>Pseudomonadota</taxon>
        <taxon>Gammaproteobacteria</taxon>
        <taxon>Candidatus Kentrum</taxon>
    </lineage>
</organism>
<comment type="similarity">
    <text evidence="1 3">Belongs to the short-chain dehydrogenases/reductases (SDR) family.</text>
</comment>
<dbReference type="InterPro" id="IPR036291">
    <property type="entry name" value="NAD(P)-bd_dom_sf"/>
</dbReference>
<accession>A0A450SHK6</accession>
<evidence type="ECO:0000256" key="1">
    <source>
        <dbReference type="ARBA" id="ARBA00006484"/>
    </source>
</evidence>
<evidence type="ECO:0000256" key="3">
    <source>
        <dbReference type="RuleBase" id="RU000363"/>
    </source>
</evidence>
<dbReference type="EMBL" id="CAADEY010000037">
    <property type="protein sequence ID" value="VFJ52692.1"/>
    <property type="molecule type" value="Genomic_DNA"/>
</dbReference>
<reference evidence="5" key="1">
    <citation type="submission" date="2019-02" db="EMBL/GenBank/DDBJ databases">
        <authorList>
            <person name="Gruber-Vodicka R. H."/>
            <person name="Seah K. B. B."/>
        </authorList>
    </citation>
    <scope>NUCLEOTIDE SEQUENCE</scope>
    <source>
        <strain evidence="5">BECK_DK161</strain>
    </source>
</reference>
<dbReference type="GO" id="GO:0016491">
    <property type="term" value="F:oxidoreductase activity"/>
    <property type="evidence" value="ECO:0007669"/>
    <property type="project" value="UniProtKB-KW"/>
</dbReference>
<dbReference type="GO" id="GO:0016020">
    <property type="term" value="C:membrane"/>
    <property type="evidence" value="ECO:0007669"/>
    <property type="project" value="TreeGrafter"/>
</dbReference>
<dbReference type="PRINTS" id="PR00081">
    <property type="entry name" value="GDHRDH"/>
</dbReference>
<gene>
    <name evidence="5" type="ORF">BECKDK2373C_GA0170839_103712</name>
</gene>
<dbReference type="PANTHER" id="PTHR44196">
    <property type="entry name" value="DEHYDROGENASE/REDUCTASE SDR FAMILY MEMBER 7B"/>
    <property type="match status" value="1"/>
</dbReference>
<dbReference type="Pfam" id="PF00106">
    <property type="entry name" value="adh_short"/>
    <property type="match status" value="1"/>
</dbReference>
<evidence type="ECO:0000256" key="2">
    <source>
        <dbReference type="ARBA" id="ARBA00023002"/>
    </source>
</evidence>
<dbReference type="PRINTS" id="PR00080">
    <property type="entry name" value="SDRFAMILY"/>
</dbReference>
<proteinExistence type="inferred from homology"/>
<dbReference type="InterPro" id="IPR002347">
    <property type="entry name" value="SDR_fam"/>
</dbReference>
<dbReference type="InterPro" id="IPR057326">
    <property type="entry name" value="KR_dom"/>
</dbReference>
<dbReference type="Gene3D" id="3.40.50.720">
    <property type="entry name" value="NAD(P)-binding Rossmann-like Domain"/>
    <property type="match status" value="1"/>
</dbReference>
<keyword evidence="2" id="KW-0560">Oxidoreductase</keyword>
<evidence type="ECO:0000259" key="4">
    <source>
        <dbReference type="SMART" id="SM00822"/>
    </source>
</evidence>
<sequence>MNIRGKKFLITGASSGIGAATARHAARQGAHVILIARSETKLEAVAREIREEGGTASFHVADLSDTEAVREAAAHIKNNEGVPDVIVNNAGAGKWKYATDTTPSEAAHMMAVPYLAAYSLTHAFLPEFIERKSGAIVNMTSAAAYMVWPGAAAYIAVRWAMRGFTDALRTELSSHGIKVMLVAFAKVTSDYWKNNPGSEQNIPERQSMIPVLSPQDAATHIIRGIEQDKEQVIEPWQLRSIITLARFFPGMVK</sequence>
<name>A0A450SHK6_9GAMM</name>
<dbReference type="SMART" id="SM00822">
    <property type="entry name" value="PKS_KR"/>
    <property type="match status" value="1"/>
</dbReference>
<dbReference type="PANTHER" id="PTHR44196:SF1">
    <property type="entry name" value="DEHYDROGENASE_REDUCTASE SDR FAMILY MEMBER 7B"/>
    <property type="match status" value="1"/>
</dbReference>
<dbReference type="SUPFAM" id="SSF51735">
    <property type="entry name" value="NAD(P)-binding Rossmann-fold domains"/>
    <property type="match status" value="1"/>
</dbReference>
<protein>
    <submittedName>
        <fullName evidence="5">Short-chain dehydrogenase</fullName>
    </submittedName>
</protein>
<dbReference type="AlphaFoldDB" id="A0A450SHK6"/>
<feature type="domain" description="Ketoreductase" evidence="4">
    <location>
        <begin position="6"/>
        <end position="180"/>
    </location>
</feature>
<evidence type="ECO:0000313" key="5">
    <source>
        <dbReference type="EMBL" id="VFJ52692.1"/>
    </source>
</evidence>